<name>A0A6I2MMT7_9FLAO</name>
<dbReference type="EMBL" id="WKJH01000004">
    <property type="protein sequence ID" value="MRX63989.1"/>
    <property type="molecule type" value="Genomic_DNA"/>
</dbReference>
<evidence type="ECO:0000313" key="2">
    <source>
        <dbReference type="EMBL" id="MRX63990.1"/>
    </source>
</evidence>
<accession>A0A6I2MMT7</accession>
<comment type="caution">
    <text evidence="1">The sequence shown here is derived from an EMBL/GenBank/DDBJ whole genome shotgun (WGS) entry which is preliminary data.</text>
</comment>
<dbReference type="EMBL" id="WKJH01000004">
    <property type="protein sequence ID" value="MRX63990.1"/>
    <property type="molecule type" value="Genomic_DNA"/>
</dbReference>
<protein>
    <submittedName>
        <fullName evidence="1">Uncharacterized protein</fullName>
    </submittedName>
</protein>
<proteinExistence type="predicted"/>
<reference evidence="1 3" key="1">
    <citation type="submission" date="2019-11" db="EMBL/GenBank/DDBJ databases">
        <title>Maribacter lutea sp. nov., a marine bacterium isolated from intertidal sand.</title>
        <authorList>
            <person name="Liu A."/>
        </authorList>
    </citation>
    <scope>NUCLEOTIDE SEQUENCE [LARGE SCALE GENOMIC DNA]</scope>
    <source>
        <strain evidence="1 3">RZ05</strain>
    </source>
</reference>
<keyword evidence="3" id="KW-1185">Reference proteome</keyword>
<dbReference type="RefSeq" id="WP_154365380.1">
    <property type="nucleotide sequence ID" value="NZ_WKJH01000004.1"/>
</dbReference>
<evidence type="ECO:0000313" key="1">
    <source>
        <dbReference type="EMBL" id="MRX63989.1"/>
    </source>
</evidence>
<evidence type="ECO:0000313" key="3">
    <source>
        <dbReference type="Proteomes" id="UP000443153"/>
    </source>
</evidence>
<sequence length="80" mass="9131">MKAIVTIIFIIFFGITAQAQNNIKEVQVETIEMTIVTTTETKNEVKTETTTEVARLYKFKNSRVKKALSFTTKRNKAKMA</sequence>
<dbReference type="AlphaFoldDB" id="A0A6I2MMT7"/>
<gene>
    <name evidence="1" type="ORF">GJ691_07385</name>
    <name evidence="2" type="ORF">GJ691_07390</name>
</gene>
<organism evidence="1 3">
    <name type="scientific">Maribacter luteus</name>
    <dbReference type="NCBI Taxonomy" id="2594478"/>
    <lineage>
        <taxon>Bacteria</taxon>
        <taxon>Pseudomonadati</taxon>
        <taxon>Bacteroidota</taxon>
        <taxon>Flavobacteriia</taxon>
        <taxon>Flavobacteriales</taxon>
        <taxon>Flavobacteriaceae</taxon>
        <taxon>Maribacter</taxon>
    </lineage>
</organism>
<dbReference type="Proteomes" id="UP000443153">
    <property type="component" value="Unassembled WGS sequence"/>
</dbReference>